<feature type="transmembrane region" description="Helical" evidence="1">
    <location>
        <begin position="21"/>
        <end position="40"/>
    </location>
</feature>
<sequence>MNQVCPPTFPPTKNTVYLTNWLWTIGLGLITIGLTTWVVGDFRHPLSDGTDTDQYEYVGYFFSKNLTLWPFPHLNLTNTQTFYPYGTNQVFLDWGFERDYWYAFCYRLAGGPGPYLQYYYVYSLVVASVGTFILLRARFGLKKSFVAGLIVSVFNFYALWKFPIHMNVCVGHWTVLCMVATYRLLLDVLNRKTVSLVYILLWIGLHVLVLGQELAYVAGFALTFTTLVFPVLAVVLFQRFRKAHWFNLATGYVREEFMRNKAGVLFGLLLIVISLYLYLPLTLQVAFTAWQFDFGIVPELPSWSHPARLLLPHLPGIDSYSIPYQLWLRDTFESYGQGSPGLYIVILAGVGWWQIRHRLALWLPIVLMLLLCVLYHPVLFPTLKVFPWFSFNRHGGRASLIYPVLLMLLALPVQWPSRLPSQVGYILVVALLVMEWYTGYSLRLSVPVKVASESLLRYCSIVREQPGVAVLDWPFCTIGANGVGDKEGLCPYYTQQNAVFTFRRFYDKSGVGQYFGRLHPDQIQPFLRDGWPRLLTPSRAFTEQDWQFLDSFLGKNNFAGINLYTDLLTPEQVAQFYRHYGPPIAETTFPAAGRVVFIRLSREK</sequence>
<accession>A0ABW6AIF8</accession>
<comment type="caution">
    <text evidence="2">The sequence shown here is derived from an EMBL/GenBank/DDBJ whole genome shotgun (WGS) entry which is preliminary data.</text>
</comment>
<evidence type="ECO:0000313" key="3">
    <source>
        <dbReference type="Proteomes" id="UP001597512"/>
    </source>
</evidence>
<keyword evidence="3" id="KW-1185">Reference proteome</keyword>
<dbReference type="RefSeq" id="WP_381500242.1">
    <property type="nucleotide sequence ID" value="NZ_JBHUOM010000002.1"/>
</dbReference>
<feature type="transmembrane region" description="Helical" evidence="1">
    <location>
        <begin position="144"/>
        <end position="164"/>
    </location>
</feature>
<dbReference type="Proteomes" id="UP001597512">
    <property type="component" value="Unassembled WGS sequence"/>
</dbReference>
<proteinExistence type="predicted"/>
<feature type="transmembrane region" description="Helical" evidence="1">
    <location>
        <begin position="400"/>
        <end position="416"/>
    </location>
</feature>
<keyword evidence="1" id="KW-1133">Transmembrane helix</keyword>
<gene>
    <name evidence="2" type="ORF">ACFS25_11575</name>
</gene>
<feature type="transmembrane region" description="Helical" evidence="1">
    <location>
        <begin position="216"/>
        <end position="237"/>
    </location>
</feature>
<organism evidence="2 3">
    <name type="scientific">Spirosoma flavum</name>
    <dbReference type="NCBI Taxonomy" id="2048557"/>
    <lineage>
        <taxon>Bacteria</taxon>
        <taxon>Pseudomonadati</taxon>
        <taxon>Bacteroidota</taxon>
        <taxon>Cytophagia</taxon>
        <taxon>Cytophagales</taxon>
        <taxon>Cytophagaceae</taxon>
        <taxon>Spirosoma</taxon>
    </lineage>
</organism>
<feature type="transmembrane region" description="Helical" evidence="1">
    <location>
        <begin position="335"/>
        <end position="353"/>
    </location>
</feature>
<feature type="transmembrane region" description="Helical" evidence="1">
    <location>
        <begin position="423"/>
        <end position="442"/>
    </location>
</feature>
<feature type="transmembrane region" description="Helical" evidence="1">
    <location>
        <begin position="360"/>
        <end position="380"/>
    </location>
</feature>
<evidence type="ECO:0000256" key="1">
    <source>
        <dbReference type="SAM" id="Phobius"/>
    </source>
</evidence>
<keyword evidence="1" id="KW-0472">Membrane</keyword>
<keyword evidence="1" id="KW-0812">Transmembrane</keyword>
<reference evidence="3" key="1">
    <citation type="journal article" date="2019" name="Int. J. Syst. Evol. Microbiol.">
        <title>The Global Catalogue of Microorganisms (GCM) 10K type strain sequencing project: providing services to taxonomists for standard genome sequencing and annotation.</title>
        <authorList>
            <consortium name="The Broad Institute Genomics Platform"/>
            <consortium name="The Broad Institute Genome Sequencing Center for Infectious Disease"/>
            <person name="Wu L."/>
            <person name="Ma J."/>
        </authorList>
    </citation>
    <scope>NUCLEOTIDE SEQUENCE [LARGE SCALE GENOMIC DNA]</scope>
    <source>
        <strain evidence="3">KCTC 52490</strain>
    </source>
</reference>
<feature type="transmembrane region" description="Helical" evidence="1">
    <location>
        <begin position="193"/>
        <end position="210"/>
    </location>
</feature>
<feature type="transmembrane region" description="Helical" evidence="1">
    <location>
        <begin position="118"/>
        <end position="137"/>
    </location>
</feature>
<evidence type="ECO:0008006" key="4">
    <source>
        <dbReference type="Google" id="ProtNLM"/>
    </source>
</evidence>
<feature type="transmembrane region" description="Helical" evidence="1">
    <location>
        <begin position="262"/>
        <end position="279"/>
    </location>
</feature>
<protein>
    <recommendedName>
        <fullName evidence="4">Glycosyltransferase RgtA/B/C/D-like domain-containing protein</fullName>
    </recommendedName>
</protein>
<evidence type="ECO:0000313" key="2">
    <source>
        <dbReference type="EMBL" id="MFD2934423.1"/>
    </source>
</evidence>
<feature type="transmembrane region" description="Helical" evidence="1">
    <location>
        <begin position="170"/>
        <end position="186"/>
    </location>
</feature>
<dbReference type="EMBL" id="JBHUOM010000002">
    <property type="protein sequence ID" value="MFD2934423.1"/>
    <property type="molecule type" value="Genomic_DNA"/>
</dbReference>
<name>A0ABW6AIF8_9BACT</name>